<keyword evidence="2" id="KW-1185">Reference proteome</keyword>
<dbReference type="AlphaFoldDB" id="A0A016WY37"/>
<protein>
    <submittedName>
        <fullName evidence="1">Uncharacterized protein</fullName>
    </submittedName>
</protein>
<sequence>MAPWKKIYPEHTQIKIDSLANLVEEQSRDEDDVSQKAQEVAGDGVHHIAKIELPISTLIITPCMFLTMATSQIFALHGQMVAE</sequence>
<reference evidence="2" key="1">
    <citation type="journal article" date="2015" name="Nat. Genet.">
        <title>The genome and transcriptome of the zoonotic hookworm Ancylostoma ceylanicum identify infection-specific gene families.</title>
        <authorList>
            <person name="Schwarz E.M."/>
            <person name="Hu Y."/>
            <person name="Antoshechkin I."/>
            <person name="Miller M.M."/>
            <person name="Sternberg P.W."/>
            <person name="Aroian R.V."/>
        </authorList>
    </citation>
    <scope>NUCLEOTIDE SEQUENCE</scope>
    <source>
        <strain evidence="2">HY135</strain>
    </source>
</reference>
<organism evidence="1 2">
    <name type="scientific">Ancylostoma ceylanicum</name>
    <dbReference type="NCBI Taxonomy" id="53326"/>
    <lineage>
        <taxon>Eukaryota</taxon>
        <taxon>Metazoa</taxon>
        <taxon>Ecdysozoa</taxon>
        <taxon>Nematoda</taxon>
        <taxon>Chromadorea</taxon>
        <taxon>Rhabditida</taxon>
        <taxon>Rhabditina</taxon>
        <taxon>Rhabditomorpha</taxon>
        <taxon>Strongyloidea</taxon>
        <taxon>Ancylostomatidae</taxon>
        <taxon>Ancylostomatinae</taxon>
        <taxon>Ancylostoma</taxon>
    </lineage>
</organism>
<evidence type="ECO:0000313" key="2">
    <source>
        <dbReference type="Proteomes" id="UP000024635"/>
    </source>
</evidence>
<dbReference type="Proteomes" id="UP000024635">
    <property type="component" value="Unassembled WGS sequence"/>
</dbReference>
<gene>
    <name evidence="1" type="primary">Acey_s0476.g2143</name>
    <name evidence="1" type="ORF">Y032_0476g2143</name>
</gene>
<evidence type="ECO:0000313" key="1">
    <source>
        <dbReference type="EMBL" id="EYC43953.1"/>
    </source>
</evidence>
<accession>A0A016WY37</accession>
<comment type="caution">
    <text evidence="1">The sequence shown here is derived from an EMBL/GenBank/DDBJ whole genome shotgun (WGS) entry which is preliminary data.</text>
</comment>
<dbReference type="EMBL" id="JARK01000076">
    <property type="protein sequence ID" value="EYC43953.1"/>
    <property type="molecule type" value="Genomic_DNA"/>
</dbReference>
<name>A0A016WY37_9BILA</name>
<proteinExistence type="predicted"/>